<dbReference type="NCBIfam" id="TIGR03400">
    <property type="entry name" value="18S_RNA_Rcl1p"/>
    <property type="match status" value="1"/>
</dbReference>
<comment type="subcellular location">
    <subcellularLocation>
        <location evidence="1">Nucleus</location>
        <location evidence="1">Nucleolus</location>
    </subcellularLocation>
</comment>
<dbReference type="OrthoDB" id="1911237at2759"/>
<sequence>MSLLEFKGSNCFRQRLILSTLSLKSMVIKDIRVKHEEVGLREYELNLLSLIEKLTNGSSYEVDETGTQLTCKPGLLIGGKVEHECSLQRSISYYLEVLLCFAPFCKVPLDVTLIGITNDQIDVSVDSLKHSSTPILIKFLGILDPSEVEIKVISRGLPPNGGGEVLFRCPIRKYLKPVNMLNSGKIKRIRGVAFATRVAPSIANRIVDKAKGYLLKCIPDVYIYTDHRHGKHSGKSPGFGLCLVAETTNEVFYTSDAVSNPSGSEKGVSVPEDVAVEAVFNLFEEIYRGGCFSSNNQALACLFMALGQTDVSKIQLGPLSPYCIQFLRHMKSFLHVTFKLEVDESSEKVDSEGYEYKKGSQKVIATCIGIGMMNLSKTII</sequence>
<reference evidence="7" key="2">
    <citation type="submission" date="2018-11" db="EMBL/GenBank/DDBJ databases">
        <title>Trombidioid mite genomics.</title>
        <authorList>
            <person name="Dong X."/>
        </authorList>
    </citation>
    <scope>NUCLEOTIDE SEQUENCE</scope>
    <source>
        <strain evidence="7">UoL-WK</strain>
    </source>
</reference>
<evidence type="ECO:0000313" key="11">
    <source>
        <dbReference type="Proteomes" id="UP000285301"/>
    </source>
</evidence>
<evidence type="ECO:0000259" key="5">
    <source>
        <dbReference type="Pfam" id="PF01137"/>
    </source>
</evidence>
<dbReference type="InterPro" id="IPR020719">
    <property type="entry name" value="RNA3'_term_phos_cycl-like_CS"/>
</dbReference>
<dbReference type="InterPro" id="IPR037136">
    <property type="entry name" value="RNA3'_phos_cyclase_dom_sf"/>
</dbReference>
<accession>A0A3S4QL05</accession>
<dbReference type="GO" id="GO:0004521">
    <property type="term" value="F:RNA endonuclease activity"/>
    <property type="evidence" value="ECO:0007669"/>
    <property type="project" value="TreeGrafter"/>
</dbReference>
<dbReference type="EMBL" id="NCKU01004356">
    <property type="protein sequence ID" value="RWS06067.1"/>
    <property type="molecule type" value="Genomic_DNA"/>
</dbReference>
<dbReference type="AlphaFoldDB" id="A0A3S4QL05"/>
<keyword evidence="11" id="KW-1185">Reference proteome</keyword>
<proteinExistence type="inferred from homology"/>
<dbReference type="InterPro" id="IPR023797">
    <property type="entry name" value="RNA3'_phos_cyclase_dom"/>
</dbReference>
<evidence type="ECO:0000313" key="7">
    <source>
        <dbReference type="EMBL" id="RWS04778.1"/>
    </source>
</evidence>
<dbReference type="PANTHER" id="PTHR11096">
    <property type="entry name" value="RNA 3' TERMINAL PHOSPHATE CYCLASE"/>
    <property type="match status" value="1"/>
</dbReference>
<evidence type="ECO:0000256" key="2">
    <source>
        <dbReference type="ARBA" id="ARBA00007089"/>
    </source>
</evidence>
<dbReference type="GO" id="GO:0000479">
    <property type="term" value="P:endonucleolytic cleavage of tricistronic rRNA transcript (SSU-rRNA, 5.8S rRNA, LSU-rRNA)"/>
    <property type="evidence" value="ECO:0007669"/>
    <property type="project" value="TreeGrafter"/>
</dbReference>
<dbReference type="Gene3D" id="3.65.10.20">
    <property type="entry name" value="RNA 3'-terminal phosphate cyclase domain"/>
    <property type="match status" value="1"/>
</dbReference>
<gene>
    <name evidence="10" type="ORF">B4U79_06290</name>
    <name evidence="9" type="ORF">B4U79_07033</name>
    <name evidence="7" type="ORF">B4U79_09266</name>
    <name evidence="8" type="ORF">B4U79_14806</name>
</gene>
<evidence type="ECO:0000256" key="4">
    <source>
        <dbReference type="ARBA" id="ARBA00023242"/>
    </source>
</evidence>
<dbReference type="STRING" id="1965070.A0A3S4QL05"/>
<dbReference type="GO" id="GO:0005730">
    <property type="term" value="C:nucleolus"/>
    <property type="evidence" value="ECO:0007669"/>
    <property type="project" value="UniProtKB-SubCell"/>
</dbReference>
<protein>
    <submittedName>
        <fullName evidence="7">RNA 3</fullName>
    </submittedName>
</protein>
<dbReference type="SUPFAM" id="SSF55205">
    <property type="entry name" value="EPT/RTPC-like"/>
    <property type="match status" value="1"/>
</dbReference>
<evidence type="ECO:0000256" key="3">
    <source>
        <dbReference type="ARBA" id="ARBA00022517"/>
    </source>
</evidence>
<comment type="caution">
    <text evidence="7">The sequence shown here is derived from an EMBL/GenBank/DDBJ whole genome shotgun (WGS) entry which is preliminary data.</text>
</comment>
<keyword evidence="3" id="KW-0690">Ribosome biogenesis</keyword>
<evidence type="ECO:0000313" key="9">
    <source>
        <dbReference type="EMBL" id="RWS06067.1"/>
    </source>
</evidence>
<dbReference type="PANTHER" id="PTHR11096:SF1">
    <property type="entry name" value="RNA 3'-TERMINAL PHOSPHATE CYCLASE-LIKE PROTEIN"/>
    <property type="match status" value="1"/>
</dbReference>
<dbReference type="InterPro" id="IPR013792">
    <property type="entry name" value="RNA3'P_cycl/enolpyr_Trfase_a/b"/>
</dbReference>
<dbReference type="Pfam" id="PF01137">
    <property type="entry name" value="RTC"/>
    <property type="match status" value="1"/>
</dbReference>
<dbReference type="InterPro" id="IPR013791">
    <property type="entry name" value="RNA3'-term_phos_cycl_insert"/>
</dbReference>
<dbReference type="Gene3D" id="3.30.360.20">
    <property type="entry name" value="RNA 3'-terminal phosphate cyclase, insert domain"/>
    <property type="match status" value="1"/>
</dbReference>
<dbReference type="EMBL" id="NCKU01004267">
    <property type="protein sequence ID" value="RWS06216.1"/>
    <property type="molecule type" value="Genomic_DNA"/>
</dbReference>
<dbReference type="EMBL" id="NCKU01005276">
    <property type="protein sequence ID" value="RWS04778.1"/>
    <property type="molecule type" value="Genomic_DNA"/>
</dbReference>
<dbReference type="FunFam" id="3.30.360.20:FF:000001">
    <property type="entry name" value="RNA terminal phosphate cyclase-like 1"/>
    <property type="match status" value="1"/>
</dbReference>
<comment type="similarity">
    <text evidence="2">Belongs to the RNA 3'-terminal cyclase family. Type 2 subfamily.</text>
</comment>
<dbReference type="PROSITE" id="PS01287">
    <property type="entry name" value="RTC"/>
    <property type="match status" value="1"/>
</dbReference>
<dbReference type="Pfam" id="PF05189">
    <property type="entry name" value="RTC_insert"/>
    <property type="match status" value="1"/>
</dbReference>
<dbReference type="InterPro" id="IPR036553">
    <property type="entry name" value="RPTC_insert"/>
</dbReference>
<evidence type="ECO:0000259" key="6">
    <source>
        <dbReference type="Pfam" id="PF05189"/>
    </source>
</evidence>
<dbReference type="InterPro" id="IPR016443">
    <property type="entry name" value="RNA3'_term_phos_cyc_type_2"/>
</dbReference>
<evidence type="ECO:0000313" key="10">
    <source>
        <dbReference type="EMBL" id="RWS06216.1"/>
    </source>
</evidence>
<keyword evidence="4" id="KW-0539">Nucleus</keyword>
<evidence type="ECO:0000256" key="1">
    <source>
        <dbReference type="ARBA" id="ARBA00004604"/>
    </source>
</evidence>
<evidence type="ECO:0000313" key="8">
    <source>
        <dbReference type="EMBL" id="RWS04791.1"/>
    </source>
</evidence>
<feature type="domain" description="RNA 3'-terminal phosphate cyclase" evidence="5">
    <location>
        <begin position="5"/>
        <end position="339"/>
    </location>
</feature>
<dbReference type="CDD" id="cd00875">
    <property type="entry name" value="RNA_Cyclase_Class_I"/>
    <property type="match status" value="1"/>
</dbReference>
<feature type="domain" description="RNA 3'-terminal phosphate cyclase insert" evidence="6">
    <location>
        <begin position="182"/>
        <end position="286"/>
    </location>
</feature>
<name>A0A3S4QL05_9ACAR</name>
<organism evidence="7 11">
    <name type="scientific">Dinothrombium tinctorium</name>
    <dbReference type="NCBI Taxonomy" id="1965070"/>
    <lineage>
        <taxon>Eukaryota</taxon>
        <taxon>Metazoa</taxon>
        <taxon>Ecdysozoa</taxon>
        <taxon>Arthropoda</taxon>
        <taxon>Chelicerata</taxon>
        <taxon>Arachnida</taxon>
        <taxon>Acari</taxon>
        <taxon>Acariformes</taxon>
        <taxon>Trombidiformes</taxon>
        <taxon>Prostigmata</taxon>
        <taxon>Anystina</taxon>
        <taxon>Parasitengona</taxon>
        <taxon>Trombidioidea</taxon>
        <taxon>Trombidiidae</taxon>
        <taxon>Dinothrombium</taxon>
    </lineage>
</organism>
<dbReference type="InterPro" id="IPR000228">
    <property type="entry name" value="RNA3'_term_phos_cyc"/>
</dbReference>
<dbReference type="EMBL" id="NCKU01005268">
    <property type="protein sequence ID" value="RWS04791.1"/>
    <property type="molecule type" value="Genomic_DNA"/>
</dbReference>
<dbReference type="Proteomes" id="UP000285301">
    <property type="component" value="Unassembled WGS sequence"/>
</dbReference>
<reference evidence="7 11" key="1">
    <citation type="journal article" date="2018" name="Gigascience">
        <title>Genomes of trombidid mites reveal novel predicted allergens and laterally-transferred genes associated with secondary metabolism.</title>
        <authorList>
            <person name="Dong X."/>
            <person name="Chaisiri K."/>
            <person name="Xia D."/>
            <person name="Armstrong S.D."/>
            <person name="Fang Y."/>
            <person name="Donnelly M.J."/>
            <person name="Kadowaki T."/>
            <person name="McGarry J.W."/>
            <person name="Darby A.C."/>
            <person name="Makepeace B.L."/>
        </authorList>
    </citation>
    <scope>NUCLEOTIDE SEQUENCE [LARGE SCALE GENOMIC DNA]</scope>
    <source>
        <strain evidence="7">UoL-WK</strain>
    </source>
</reference>